<dbReference type="EnsemblPlants" id="KEH27564">
    <property type="protein sequence ID" value="KEH27564"/>
    <property type="gene ID" value="MTR_5g020465"/>
</dbReference>
<evidence type="ECO:0000313" key="4">
    <source>
        <dbReference type="EnsemblPlants" id="KEH27564"/>
    </source>
</evidence>
<dbReference type="EMBL" id="PSQE01000005">
    <property type="protein sequence ID" value="RHN54212.1"/>
    <property type="molecule type" value="Genomic_DNA"/>
</dbReference>
<protein>
    <submittedName>
        <fullName evidence="2 4">Uncharacterized protein</fullName>
    </submittedName>
</protein>
<reference evidence="6" key="4">
    <citation type="journal article" date="2018" name="Nat. Plants">
        <title>Whole-genome landscape of Medicago truncatula symbiotic genes.</title>
        <authorList>
            <person name="Pecrix Y."/>
            <person name="Staton S.E."/>
            <person name="Sallet E."/>
            <person name="Lelandais-Briere C."/>
            <person name="Moreau S."/>
            <person name="Carrere S."/>
            <person name="Blein T."/>
            <person name="Jardinaud M.F."/>
            <person name="Latrasse D."/>
            <person name="Zouine M."/>
            <person name="Zahm M."/>
            <person name="Kreplak J."/>
            <person name="Mayjonade B."/>
            <person name="Satge C."/>
            <person name="Perez M."/>
            <person name="Cauet S."/>
            <person name="Marande W."/>
            <person name="Chantry-Darmon C."/>
            <person name="Lopez-Roques C."/>
            <person name="Bouchez O."/>
            <person name="Berard A."/>
            <person name="Debelle F."/>
            <person name="Munos S."/>
            <person name="Bendahmane A."/>
            <person name="Berges H."/>
            <person name="Niebel A."/>
            <person name="Buitink J."/>
            <person name="Frugier F."/>
            <person name="Benhamed M."/>
            <person name="Crespi M."/>
            <person name="Gouzy J."/>
            <person name="Gamas P."/>
        </authorList>
    </citation>
    <scope>NUCLEOTIDE SEQUENCE [LARGE SCALE GENOMIC DNA]</scope>
    <source>
        <strain evidence="6">cv. Jemalong A17</strain>
    </source>
</reference>
<reference evidence="2 5" key="2">
    <citation type="journal article" date="2014" name="BMC Genomics">
        <title>An improved genome release (version Mt4.0) for the model legume Medicago truncatula.</title>
        <authorList>
            <person name="Tang H."/>
            <person name="Krishnakumar V."/>
            <person name="Bidwell S."/>
            <person name="Rosen B."/>
            <person name="Chan A."/>
            <person name="Zhou S."/>
            <person name="Gentzbittel L."/>
            <person name="Childs K.L."/>
            <person name="Yandell M."/>
            <person name="Gundlach H."/>
            <person name="Mayer K.F."/>
            <person name="Schwartz D.C."/>
            <person name="Town C.D."/>
        </authorList>
    </citation>
    <scope>GENOME REANNOTATION</scope>
    <source>
        <strain evidence="2">A17</strain>
        <strain evidence="4 5">cv. Jemalong A17</strain>
    </source>
</reference>
<evidence type="ECO:0000313" key="5">
    <source>
        <dbReference type="Proteomes" id="UP000002051"/>
    </source>
</evidence>
<gene>
    <name evidence="2" type="ordered locus">MTR_5g020465</name>
    <name evidence="3" type="ORF">MtrunA17_Chr5g0404261</name>
</gene>
<dbReference type="HOGENOM" id="CLU_2577478_0_0_1"/>
<dbReference type="Proteomes" id="UP000265566">
    <property type="component" value="Chromosome 5"/>
</dbReference>
<dbReference type="AlphaFoldDB" id="A0A072UCP2"/>
<evidence type="ECO:0000256" key="1">
    <source>
        <dbReference type="SAM" id="MobiDB-lite"/>
    </source>
</evidence>
<reference evidence="3" key="5">
    <citation type="journal article" date="2018" name="Nat. Plants">
        <title>Whole-genome landscape of Medicago truncatula symbiotic genes.</title>
        <authorList>
            <person name="Pecrix Y."/>
            <person name="Gamas P."/>
            <person name="Carrere S."/>
        </authorList>
    </citation>
    <scope>NUCLEOTIDE SEQUENCE</scope>
    <source>
        <tissue evidence="3">Leaves</tissue>
    </source>
</reference>
<dbReference type="Gramene" id="rna29212">
    <property type="protein sequence ID" value="RHN54212.1"/>
    <property type="gene ID" value="gene29212"/>
</dbReference>
<reference evidence="2 5" key="1">
    <citation type="journal article" date="2011" name="Nature">
        <title>The Medicago genome provides insight into the evolution of rhizobial symbioses.</title>
        <authorList>
            <person name="Young N.D."/>
            <person name="Debelle F."/>
            <person name="Oldroyd G.E."/>
            <person name="Geurts R."/>
            <person name="Cannon S.B."/>
            <person name="Udvardi M.K."/>
            <person name="Benedito V.A."/>
            <person name="Mayer K.F."/>
            <person name="Gouzy J."/>
            <person name="Schoof H."/>
            <person name="Van de Peer Y."/>
            <person name="Proost S."/>
            <person name="Cook D.R."/>
            <person name="Meyers B.C."/>
            <person name="Spannagl M."/>
            <person name="Cheung F."/>
            <person name="De Mita S."/>
            <person name="Krishnakumar V."/>
            <person name="Gundlach H."/>
            <person name="Zhou S."/>
            <person name="Mudge J."/>
            <person name="Bharti A.K."/>
            <person name="Murray J.D."/>
            <person name="Naoumkina M.A."/>
            <person name="Rosen B."/>
            <person name="Silverstein K.A."/>
            <person name="Tang H."/>
            <person name="Rombauts S."/>
            <person name="Zhao P.X."/>
            <person name="Zhou P."/>
            <person name="Barbe V."/>
            <person name="Bardou P."/>
            <person name="Bechner M."/>
            <person name="Bellec A."/>
            <person name="Berger A."/>
            <person name="Berges H."/>
            <person name="Bidwell S."/>
            <person name="Bisseling T."/>
            <person name="Choisne N."/>
            <person name="Couloux A."/>
            <person name="Denny R."/>
            <person name="Deshpande S."/>
            <person name="Dai X."/>
            <person name="Doyle J.J."/>
            <person name="Dudez A.M."/>
            <person name="Farmer A.D."/>
            <person name="Fouteau S."/>
            <person name="Franken C."/>
            <person name="Gibelin C."/>
            <person name="Gish J."/>
            <person name="Goldstein S."/>
            <person name="Gonzalez A.J."/>
            <person name="Green P.J."/>
            <person name="Hallab A."/>
            <person name="Hartog M."/>
            <person name="Hua A."/>
            <person name="Humphray S.J."/>
            <person name="Jeong D.H."/>
            <person name="Jing Y."/>
            <person name="Jocker A."/>
            <person name="Kenton S.M."/>
            <person name="Kim D.J."/>
            <person name="Klee K."/>
            <person name="Lai H."/>
            <person name="Lang C."/>
            <person name="Lin S."/>
            <person name="Macmil S.L."/>
            <person name="Magdelenat G."/>
            <person name="Matthews L."/>
            <person name="McCorrison J."/>
            <person name="Monaghan E.L."/>
            <person name="Mun J.H."/>
            <person name="Najar F.Z."/>
            <person name="Nicholson C."/>
            <person name="Noirot C."/>
            <person name="O'Bleness M."/>
            <person name="Paule C.R."/>
            <person name="Poulain J."/>
            <person name="Prion F."/>
            <person name="Qin B."/>
            <person name="Qu C."/>
            <person name="Retzel E.F."/>
            <person name="Riddle C."/>
            <person name="Sallet E."/>
            <person name="Samain S."/>
            <person name="Samson N."/>
            <person name="Sanders I."/>
            <person name="Saurat O."/>
            <person name="Scarpelli C."/>
            <person name="Schiex T."/>
            <person name="Segurens B."/>
            <person name="Severin A.J."/>
            <person name="Sherrier D.J."/>
            <person name="Shi R."/>
            <person name="Sims S."/>
            <person name="Singer S.R."/>
            <person name="Sinharoy S."/>
            <person name="Sterck L."/>
            <person name="Viollet A."/>
            <person name="Wang B.B."/>
            <person name="Wang K."/>
            <person name="Wang M."/>
            <person name="Wang X."/>
            <person name="Warfsmann J."/>
            <person name="Weissenbach J."/>
            <person name="White D.D."/>
            <person name="White J.D."/>
            <person name="Wiley G.B."/>
            <person name="Wincker P."/>
            <person name="Xing Y."/>
            <person name="Yang L."/>
            <person name="Yao Z."/>
            <person name="Ying F."/>
            <person name="Zhai J."/>
            <person name="Zhou L."/>
            <person name="Zuber A."/>
            <person name="Denarie J."/>
            <person name="Dixon R.A."/>
            <person name="May G.D."/>
            <person name="Schwartz D.C."/>
            <person name="Rogers J."/>
            <person name="Quetier F."/>
            <person name="Town C.D."/>
            <person name="Roe B.A."/>
        </authorList>
    </citation>
    <scope>NUCLEOTIDE SEQUENCE [LARGE SCALE GENOMIC DNA]</scope>
    <source>
        <strain evidence="2">A17</strain>
        <strain evidence="4 5">cv. Jemalong A17</strain>
    </source>
</reference>
<dbReference type="EMBL" id="CM001221">
    <property type="protein sequence ID" value="KEH27564.1"/>
    <property type="molecule type" value="Genomic_DNA"/>
</dbReference>
<evidence type="ECO:0000313" key="2">
    <source>
        <dbReference type="EMBL" id="KEH27564.1"/>
    </source>
</evidence>
<dbReference type="Proteomes" id="UP000002051">
    <property type="component" value="Chromosome 5"/>
</dbReference>
<name>A0A072UCP2_MEDTR</name>
<sequence>MSSYDVSIDGSVQICFESCGETAEMMIGREDKPRFSKKEGEKLGSSKRKGEEHTTLSLEEFDGFIRYLKFRDYDFTEIWKG</sequence>
<reference evidence="4" key="3">
    <citation type="submission" date="2015-04" db="UniProtKB">
        <authorList>
            <consortium name="EnsemblPlants"/>
        </authorList>
    </citation>
    <scope>IDENTIFICATION</scope>
    <source>
        <strain evidence="4">cv. Jemalong A17</strain>
    </source>
</reference>
<organism evidence="2 5">
    <name type="scientific">Medicago truncatula</name>
    <name type="common">Barrel medic</name>
    <name type="synonym">Medicago tribuloides</name>
    <dbReference type="NCBI Taxonomy" id="3880"/>
    <lineage>
        <taxon>Eukaryota</taxon>
        <taxon>Viridiplantae</taxon>
        <taxon>Streptophyta</taxon>
        <taxon>Embryophyta</taxon>
        <taxon>Tracheophyta</taxon>
        <taxon>Spermatophyta</taxon>
        <taxon>Magnoliopsida</taxon>
        <taxon>eudicotyledons</taxon>
        <taxon>Gunneridae</taxon>
        <taxon>Pentapetalae</taxon>
        <taxon>rosids</taxon>
        <taxon>fabids</taxon>
        <taxon>Fabales</taxon>
        <taxon>Fabaceae</taxon>
        <taxon>Papilionoideae</taxon>
        <taxon>50 kb inversion clade</taxon>
        <taxon>NPAAA clade</taxon>
        <taxon>Hologalegina</taxon>
        <taxon>IRL clade</taxon>
        <taxon>Trifolieae</taxon>
        <taxon>Medicago</taxon>
    </lineage>
</organism>
<feature type="region of interest" description="Disordered" evidence="1">
    <location>
        <begin position="30"/>
        <end position="52"/>
    </location>
</feature>
<evidence type="ECO:0000313" key="3">
    <source>
        <dbReference type="EMBL" id="RHN54212.1"/>
    </source>
</evidence>
<proteinExistence type="predicted"/>
<keyword evidence="5" id="KW-1185">Reference proteome</keyword>
<evidence type="ECO:0000313" key="6">
    <source>
        <dbReference type="Proteomes" id="UP000265566"/>
    </source>
</evidence>
<accession>A0A072UCP2</accession>